<dbReference type="EMBL" id="VCIW01000013">
    <property type="protein sequence ID" value="TLS50792.1"/>
    <property type="molecule type" value="Genomic_DNA"/>
</dbReference>
<sequence length="98" mass="11299">MDDWEINIHQRMEEIDKILRKLIEGPGDELGVAFGIVTKVSDIPGVPPSWTIRIDDSQTVLTADILFRYMSEHKDLKIAIDCFMRDHFPSFVSFFGSR</sequence>
<keyword evidence="2" id="KW-1185">Reference proteome</keyword>
<reference evidence="1 2" key="1">
    <citation type="submission" date="2019-05" db="EMBL/GenBank/DDBJ databases">
        <authorList>
            <person name="Narsing Rao M.P."/>
            <person name="Li W.J."/>
        </authorList>
    </citation>
    <scope>NUCLEOTIDE SEQUENCE [LARGE SCALE GENOMIC DNA]</scope>
    <source>
        <strain evidence="1 2">SYSU_K30003</strain>
    </source>
</reference>
<name>A0A5R9G353_9BACL</name>
<evidence type="ECO:0000313" key="2">
    <source>
        <dbReference type="Proteomes" id="UP000309676"/>
    </source>
</evidence>
<proteinExistence type="predicted"/>
<gene>
    <name evidence="1" type="ORF">FE782_19040</name>
</gene>
<dbReference type="OrthoDB" id="2643079at2"/>
<protein>
    <submittedName>
        <fullName evidence="1">Uncharacterized protein</fullName>
    </submittedName>
</protein>
<dbReference type="AlphaFoldDB" id="A0A5R9G353"/>
<organism evidence="1 2">
    <name type="scientific">Paenibacillus antri</name>
    <dbReference type="NCBI Taxonomy" id="2582848"/>
    <lineage>
        <taxon>Bacteria</taxon>
        <taxon>Bacillati</taxon>
        <taxon>Bacillota</taxon>
        <taxon>Bacilli</taxon>
        <taxon>Bacillales</taxon>
        <taxon>Paenibacillaceae</taxon>
        <taxon>Paenibacillus</taxon>
    </lineage>
</organism>
<accession>A0A5R9G353</accession>
<evidence type="ECO:0000313" key="1">
    <source>
        <dbReference type="EMBL" id="TLS50792.1"/>
    </source>
</evidence>
<comment type="caution">
    <text evidence="1">The sequence shown here is derived from an EMBL/GenBank/DDBJ whole genome shotgun (WGS) entry which is preliminary data.</text>
</comment>
<dbReference type="Proteomes" id="UP000309676">
    <property type="component" value="Unassembled WGS sequence"/>
</dbReference>
<dbReference type="RefSeq" id="WP_138195826.1">
    <property type="nucleotide sequence ID" value="NZ_VCIW01000013.1"/>
</dbReference>